<evidence type="ECO:0000256" key="5">
    <source>
        <dbReference type="ARBA" id="ARBA00022857"/>
    </source>
</evidence>
<dbReference type="EMBL" id="BAAARA010000023">
    <property type="protein sequence ID" value="GAA2361888.1"/>
    <property type="molecule type" value="Genomic_DNA"/>
</dbReference>
<proteinExistence type="inferred from homology"/>
<protein>
    <submittedName>
        <fullName evidence="7">NAD(P)/FAD-dependent oxidoreductase</fullName>
    </submittedName>
</protein>
<reference evidence="7 8" key="1">
    <citation type="journal article" date="2019" name="Int. J. Syst. Evol. Microbiol.">
        <title>The Global Catalogue of Microorganisms (GCM) 10K type strain sequencing project: providing services to taxonomists for standard genome sequencing and annotation.</title>
        <authorList>
            <consortium name="The Broad Institute Genomics Platform"/>
            <consortium name="The Broad Institute Genome Sequencing Center for Infectious Disease"/>
            <person name="Wu L."/>
            <person name="Ma J."/>
        </authorList>
    </citation>
    <scope>NUCLEOTIDE SEQUENCE [LARGE SCALE GENOMIC DNA]</scope>
    <source>
        <strain evidence="7 8">JCM 16221</strain>
    </source>
</reference>
<evidence type="ECO:0000313" key="8">
    <source>
        <dbReference type="Proteomes" id="UP001501218"/>
    </source>
</evidence>
<evidence type="ECO:0000313" key="7">
    <source>
        <dbReference type="EMBL" id="GAA2361888.1"/>
    </source>
</evidence>
<dbReference type="Pfam" id="PF13738">
    <property type="entry name" value="Pyr_redox_3"/>
    <property type="match status" value="1"/>
</dbReference>
<dbReference type="PANTHER" id="PTHR43098">
    <property type="entry name" value="L-ORNITHINE N(5)-MONOOXYGENASE-RELATED"/>
    <property type="match status" value="1"/>
</dbReference>
<sequence>MLDSEIEELRARYRAERDKRLRPDGARQYVAPEGDFGYYVEDPYAEEIQREPLTDEVEALVIGGGLGGLLAGTRLRQAGVDSIRVVEKGGDVGGTWYWNRYPGVRCDIESYIYLPLLEETGFVPSERYSRGEEIRRHAQRIAKHFDLYRDACFQTEVSEMAWDESALRWTVRTDRGDEMRAKYVIISSGPFSRPKLPGIPGIDDYRGHTFHTSRWDYGYTGGDQYGGMDRLADKRVALIGTGATAIQVVPAVAEDAERLLVFQRTPSAVDVRGNAPTDPEWAASLDPGWHQRRRDNFLRVVHGKGGDDEQVDAWGELTRYSRAETGDDPELRAEIADHRKMSALRARVDEVVSDPATAEALKPWYRHVCKRPTFSDEYLQAFNRDDVELISTAGHGVERITENGIVVDGVEHVVDCIVFATGFDVGAGHPAFAGTPIRGRERTLAEHCARGLRSLHGLTSNGFPNLFCLGVGQNAVSVNFSHVLDEQAVHVAGLVGQAEARGARCIEPTERAEQAWVDRMEREALPIDVLAECTPGYYNSEGQLTRKRPGYAGDALEFSELLRQWRETSLHEVLR</sequence>
<dbReference type="InterPro" id="IPR036188">
    <property type="entry name" value="FAD/NAD-bd_sf"/>
</dbReference>
<accession>A0ABN3GUW7</accession>
<organism evidence="7 8">
    <name type="scientific">Saccharopolyspora halophila</name>
    <dbReference type="NCBI Taxonomy" id="405551"/>
    <lineage>
        <taxon>Bacteria</taxon>
        <taxon>Bacillati</taxon>
        <taxon>Actinomycetota</taxon>
        <taxon>Actinomycetes</taxon>
        <taxon>Pseudonocardiales</taxon>
        <taxon>Pseudonocardiaceae</taxon>
        <taxon>Saccharopolyspora</taxon>
    </lineage>
</organism>
<dbReference type="PANTHER" id="PTHR43098:SF2">
    <property type="entry name" value="FAD-BINDING MONOOXYGENASE AUSB-RELATED"/>
    <property type="match status" value="1"/>
</dbReference>
<keyword evidence="8" id="KW-1185">Reference proteome</keyword>
<dbReference type="SUPFAM" id="SSF51905">
    <property type="entry name" value="FAD/NAD(P)-binding domain"/>
    <property type="match status" value="2"/>
</dbReference>
<name>A0ABN3GUW7_9PSEU</name>
<comment type="cofactor">
    <cofactor evidence="1">
        <name>FAD</name>
        <dbReference type="ChEBI" id="CHEBI:57692"/>
    </cofactor>
</comment>
<comment type="similarity">
    <text evidence="2">Belongs to the FAD-binding monooxygenase family.</text>
</comment>
<dbReference type="Gene3D" id="3.50.50.60">
    <property type="entry name" value="FAD/NAD(P)-binding domain"/>
    <property type="match status" value="2"/>
</dbReference>
<keyword evidence="6" id="KW-0560">Oxidoreductase</keyword>
<evidence type="ECO:0000256" key="4">
    <source>
        <dbReference type="ARBA" id="ARBA00022827"/>
    </source>
</evidence>
<comment type="caution">
    <text evidence="7">The sequence shown here is derived from an EMBL/GenBank/DDBJ whole genome shotgun (WGS) entry which is preliminary data.</text>
</comment>
<dbReference type="RefSeq" id="WP_344137096.1">
    <property type="nucleotide sequence ID" value="NZ_BAAARA010000023.1"/>
</dbReference>
<evidence type="ECO:0000256" key="2">
    <source>
        <dbReference type="ARBA" id="ARBA00010139"/>
    </source>
</evidence>
<keyword evidence="4" id="KW-0274">FAD</keyword>
<keyword evidence="5" id="KW-0521">NADP</keyword>
<evidence type="ECO:0000256" key="3">
    <source>
        <dbReference type="ARBA" id="ARBA00022630"/>
    </source>
</evidence>
<evidence type="ECO:0000256" key="1">
    <source>
        <dbReference type="ARBA" id="ARBA00001974"/>
    </source>
</evidence>
<gene>
    <name evidence="7" type="ORF">GCM10009854_46720</name>
</gene>
<dbReference type="Proteomes" id="UP001501218">
    <property type="component" value="Unassembled WGS sequence"/>
</dbReference>
<evidence type="ECO:0000256" key="6">
    <source>
        <dbReference type="ARBA" id="ARBA00023002"/>
    </source>
</evidence>
<dbReference type="InterPro" id="IPR050775">
    <property type="entry name" value="FAD-binding_Monooxygenases"/>
</dbReference>
<keyword evidence="3" id="KW-0285">Flavoprotein</keyword>